<keyword evidence="4" id="KW-0375">Hydrogen ion transport</keyword>
<keyword evidence="3 4" id="KW-0406">Ion transport</keyword>
<gene>
    <name evidence="5" type="primary">atpE_1</name>
    <name evidence="4" type="synonym">atpE</name>
    <name evidence="5" type="ORF">CLOACE_15920</name>
</gene>
<evidence type="ECO:0000256" key="4">
    <source>
        <dbReference type="HAMAP-Rule" id="MF_00311"/>
    </source>
</evidence>
<keyword evidence="4" id="KW-0066">ATP synthesis</keyword>
<organism evidence="5 6">
    <name type="scientific">Clostridium acetireducens DSM 10703</name>
    <dbReference type="NCBI Taxonomy" id="1121290"/>
    <lineage>
        <taxon>Bacteria</taxon>
        <taxon>Bacillati</taxon>
        <taxon>Bacillota</taxon>
        <taxon>Clostridia</taxon>
        <taxon>Eubacteriales</taxon>
        <taxon>Clostridiaceae</taxon>
        <taxon>Clostridium</taxon>
    </lineage>
</organism>
<name>A0A1E8EXS2_9CLOT</name>
<comment type="function">
    <text evidence="4">Produces ATP from ADP in the presence of a proton gradient across the membrane.</text>
</comment>
<comment type="caution">
    <text evidence="5">The sequence shown here is derived from an EMBL/GenBank/DDBJ whole genome shotgun (WGS) entry which is preliminary data.</text>
</comment>
<proteinExistence type="inferred from homology"/>
<keyword evidence="2 4" id="KW-0813">Transport</keyword>
<dbReference type="GO" id="GO:0046961">
    <property type="term" value="F:proton-transporting ATPase activity, rotational mechanism"/>
    <property type="evidence" value="ECO:0007669"/>
    <property type="project" value="InterPro"/>
</dbReference>
<evidence type="ECO:0000256" key="2">
    <source>
        <dbReference type="ARBA" id="ARBA00022448"/>
    </source>
</evidence>
<dbReference type="EMBL" id="LZFO01000023">
    <property type="protein sequence ID" value="OFI05586.1"/>
    <property type="molecule type" value="Genomic_DNA"/>
</dbReference>
<dbReference type="GO" id="GO:0042777">
    <property type="term" value="P:proton motive force-driven plasma membrane ATP synthesis"/>
    <property type="evidence" value="ECO:0007669"/>
    <property type="project" value="UniProtKB-UniRule"/>
</dbReference>
<comment type="similarity">
    <text evidence="1 4">Belongs to the V-ATPase E subunit family.</text>
</comment>
<evidence type="ECO:0000313" key="5">
    <source>
        <dbReference type="EMBL" id="OFI05586.1"/>
    </source>
</evidence>
<keyword evidence="6" id="KW-1185">Reference proteome</keyword>
<dbReference type="RefSeq" id="WP_070110566.1">
    <property type="nucleotide sequence ID" value="NZ_LZFO01000023.1"/>
</dbReference>
<dbReference type="GO" id="GO:0033178">
    <property type="term" value="C:proton-transporting two-sector ATPase complex, catalytic domain"/>
    <property type="evidence" value="ECO:0007669"/>
    <property type="project" value="InterPro"/>
</dbReference>
<reference evidence="5 6" key="1">
    <citation type="submission" date="2016-06" db="EMBL/GenBank/DDBJ databases">
        <title>Genome sequence of Clostridium acetireducens DSM 10703.</title>
        <authorList>
            <person name="Poehlein A."/>
            <person name="Fluechter S."/>
            <person name="Duerre P."/>
            <person name="Daniel R."/>
        </authorList>
    </citation>
    <scope>NUCLEOTIDE SEQUENCE [LARGE SCALE GENOMIC DNA]</scope>
    <source>
        <strain evidence="5 6">DSM 10703</strain>
    </source>
</reference>
<accession>A0A1E8EXS2</accession>
<sequence length="200" mass="22848">MSNLDNLVAKIIEDGNKIANSIIEKANEEGKLNIDKRIKEANIKKDEILKNAEKESKSKYERIISNAHLNMRNKKLEAKQNVIDNVFDNVVDNLVNLPLEKYLKFIKDSIVNMEIDGDEEIIFNKNDKNRIKVQVINDINKELKNKGKKGQLKISNDTRDIKGGFILTKGGIEINASFEAIVFSIKDELEKKVYEALFNS</sequence>
<dbReference type="SUPFAM" id="SSF160527">
    <property type="entry name" value="V-type ATPase subunit E-like"/>
    <property type="match status" value="1"/>
</dbReference>
<dbReference type="GO" id="GO:0046933">
    <property type="term" value="F:proton-transporting ATP synthase activity, rotational mechanism"/>
    <property type="evidence" value="ECO:0007669"/>
    <property type="project" value="UniProtKB-UniRule"/>
</dbReference>
<evidence type="ECO:0000256" key="1">
    <source>
        <dbReference type="ARBA" id="ARBA00005901"/>
    </source>
</evidence>
<dbReference type="AlphaFoldDB" id="A0A1E8EXS2"/>
<dbReference type="HAMAP" id="MF_00311">
    <property type="entry name" value="ATP_synth_E_arch"/>
    <property type="match status" value="1"/>
</dbReference>
<dbReference type="STRING" id="1121290.CLAOCE_15920"/>
<dbReference type="OrthoDB" id="1749765at2"/>
<dbReference type="GO" id="GO:0005524">
    <property type="term" value="F:ATP binding"/>
    <property type="evidence" value="ECO:0007669"/>
    <property type="project" value="UniProtKB-UniRule"/>
</dbReference>
<protein>
    <recommendedName>
        <fullName evidence="4">V-type proton ATPase subunit E</fullName>
    </recommendedName>
    <alternativeName>
        <fullName evidence="4">V-ATPase subunit E</fullName>
    </alternativeName>
</protein>
<dbReference type="Proteomes" id="UP000175744">
    <property type="component" value="Unassembled WGS sequence"/>
</dbReference>
<evidence type="ECO:0000313" key="6">
    <source>
        <dbReference type="Proteomes" id="UP000175744"/>
    </source>
</evidence>
<evidence type="ECO:0000256" key="3">
    <source>
        <dbReference type="ARBA" id="ARBA00023065"/>
    </source>
</evidence>
<dbReference type="InterPro" id="IPR002842">
    <property type="entry name" value="ATPase_V1_Esu"/>
</dbReference>
<dbReference type="Pfam" id="PF01991">
    <property type="entry name" value="vATP-synt_E"/>
    <property type="match status" value="1"/>
</dbReference>
<dbReference type="Gene3D" id="1.20.5.620">
    <property type="entry name" value="F1F0 ATP synthase subunit B, membrane domain"/>
    <property type="match status" value="1"/>
</dbReference>